<accession>A0A1L4CZT8</accession>
<evidence type="ECO:0000313" key="3">
    <source>
        <dbReference type="Proteomes" id="UP000184731"/>
    </source>
</evidence>
<feature type="signal peptide" evidence="1">
    <location>
        <begin position="1"/>
        <end position="18"/>
    </location>
</feature>
<keyword evidence="1" id="KW-0732">Signal</keyword>
<dbReference type="PROSITE" id="PS51257">
    <property type="entry name" value="PROKAR_LIPOPROTEIN"/>
    <property type="match status" value="1"/>
</dbReference>
<protein>
    <recommendedName>
        <fullName evidence="4">Lipoprotein</fullName>
    </recommendedName>
</protein>
<keyword evidence="3" id="KW-1185">Reference proteome</keyword>
<evidence type="ECO:0000256" key="1">
    <source>
        <dbReference type="SAM" id="SignalP"/>
    </source>
</evidence>
<reference evidence="2 3" key="1">
    <citation type="submission" date="2016-10" db="EMBL/GenBank/DDBJ databases">
        <title>Silvanigrella aquatica sp. nov., isolated from a freshwater lake located in the Black Forest, Germany, description of Silvanigrellaceae fam. nov., Silvanigrellales ord. nov., reclassification of the order Bdellovibrionales in the class Oligoflexia, reclassification of the families Bacteriovoracaceae and Halobacteriovoraceae in the new order Bacteriovoracales ord. nov., and reclassification of the family Pseudobacteriovoracaceae in the order Oligoflexiales.</title>
        <authorList>
            <person name="Hahn M.W."/>
            <person name="Schmidt J."/>
            <person name="Koll U."/>
            <person name="Rohde M."/>
            <person name="Verbag S."/>
            <person name="Pitt A."/>
            <person name="Nakai R."/>
            <person name="Naganuma T."/>
            <person name="Lang E."/>
        </authorList>
    </citation>
    <scope>NUCLEOTIDE SEQUENCE [LARGE SCALE GENOMIC DNA]</scope>
    <source>
        <strain evidence="2 3">MWH-Nonnen-W8red</strain>
    </source>
</reference>
<dbReference type="KEGG" id="saqi:AXG55_05885"/>
<dbReference type="EMBL" id="CP017834">
    <property type="protein sequence ID" value="APJ03458.1"/>
    <property type="molecule type" value="Genomic_DNA"/>
</dbReference>
<gene>
    <name evidence="2" type="ORF">AXG55_05885</name>
</gene>
<evidence type="ECO:0000313" key="2">
    <source>
        <dbReference type="EMBL" id="APJ03458.1"/>
    </source>
</evidence>
<sequence>MKKWAIALIALVSISSCGKVTNEDNIGTNNFEMLTLKKKPKSKKYNSYPFSASNETAKISMNVDVNCPNGLPGSNPWIERNLTLGVGSKSGISIIKNKKCYITINSFVNAKSIAYKPVNNPAILEINEIGDAEAGSVKADYISTDASPVTETLYVYAENYELAVIENSPYPIFSTFGIIYSANPSRKIKAQANQTQTVTISIQPMSGNIIKSLTATMVEYSKPTNDWVIDKLDNCKSFTDLCTVTLKFSPKIIYNNNTAELLVSYKDPLGKTQSTRIGFTFSSEK</sequence>
<feature type="chain" id="PRO_5012250537" description="Lipoprotein" evidence="1">
    <location>
        <begin position="19"/>
        <end position="285"/>
    </location>
</feature>
<dbReference type="OrthoDB" id="9869028at2"/>
<name>A0A1L4CZT8_9BACT</name>
<dbReference type="Proteomes" id="UP000184731">
    <property type="component" value="Chromosome"/>
</dbReference>
<dbReference type="AlphaFoldDB" id="A0A1L4CZT8"/>
<organism evidence="2 3">
    <name type="scientific">Silvanigrella aquatica</name>
    <dbReference type="NCBI Taxonomy" id="1915309"/>
    <lineage>
        <taxon>Bacteria</taxon>
        <taxon>Pseudomonadati</taxon>
        <taxon>Bdellovibrionota</taxon>
        <taxon>Oligoflexia</taxon>
        <taxon>Silvanigrellales</taxon>
        <taxon>Silvanigrellaceae</taxon>
        <taxon>Silvanigrella</taxon>
    </lineage>
</organism>
<dbReference type="RefSeq" id="WP_148697193.1">
    <property type="nucleotide sequence ID" value="NZ_CP017834.1"/>
</dbReference>
<evidence type="ECO:0008006" key="4">
    <source>
        <dbReference type="Google" id="ProtNLM"/>
    </source>
</evidence>
<dbReference type="STRING" id="1915309.AXG55_05885"/>
<proteinExistence type="predicted"/>